<evidence type="ECO:0000256" key="3">
    <source>
        <dbReference type="ARBA" id="ARBA00023015"/>
    </source>
</evidence>
<dbReference type="EMBL" id="CABFWN010000003">
    <property type="protein sequence ID" value="VUG18618.1"/>
    <property type="molecule type" value="Genomic_DNA"/>
</dbReference>
<dbReference type="InterPro" id="IPR044280">
    <property type="entry name" value="Hac1/HY5"/>
</dbReference>
<dbReference type="PANTHER" id="PTHR46714">
    <property type="entry name" value="TRANSCRIPTIONAL ACTIVATOR HAC1"/>
    <property type="match status" value="1"/>
</dbReference>
<evidence type="ECO:0000256" key="2">
    <source>
        <dbReference type="ARBA" id="ARBA00007163"/>
    </source>
</evidence>
<comment type="subcellular location">
    <subcellularLocation>
        <location evidence="1">Nucleus</location>
    </subcellularLocation>
</comment>
<evidence type="ECO:0000313" key="10">
    <source>
        <dbReference type="Proteomes" id="UP000478008"/>
    </source>
</evidence>
<name>A0A7D9CY75_DEKBR</name>
<evidence type="ECO:0000256" key="6">
    <source>
        <dbReference type="ARBA" id="ARBA00023230"/>
    </source>
</evidence>
<gene>
    <name evidence="9" type="ORF">DEBR0S3_15918G</name>
</gene>
<dbReference type="PROSITE" id="PS50217">
    <property type="entry name" value="BZIP"/>
    <property type="match status" value="1"/>
</dbReference>
<reference evidence="9 10" key="1">
    <citation type="submission" date="2019-07" db="EMBL/GenBank/DDBJ databases">
        <authorList>
            <person name="Friedrich A."/>
            <person name="Schacherer J."/>
        </authorList>
    </citation>
    <scope>NUCLEOTIDE SEQUENCE [LARGE SCALE GENOMIC DNA]</scope>
</reference>
<dbReference type="SMART" id="SM00338">
    <property type="entry name" value="BRLZ"/>
    <property type="match status" value="1"/>
</dbReference>
<keyword evidence="7" id="KW-0539">Nucleus</keyword>
<keyword evidence="3" id="KW-0805">Transcription regulation</keyword>
<feature type="region of interest" description="Disordered" evidence="8">
    <location>
        <begin position="121"/>
        <end position="182"/>
    </location>
</feature>
<proteinExistence type="inferred from homology"/>
<evidence type="ECO:0000256" key="8">
    <source>
        <dbReference type="SAM" id="MobiDB-lite"/>
    </source>
</evidence>
<sequence length="321" mass="36118">MATKRSTKPISPVVLSNGKIGTLPPRKRARTKEEKEQRRIERVLRNRRAAHASREKKRRHVEQLEKYAKQLETCLAAFSKANSQLLESQRQLVSKLQQANIDYSDVSLGVRSVKLVKRPENLDLDSSSKPLKRKKSKSDISTPKEELKTHSEAQSEEPESSPDSLSPLQDASPSGSRLVQEIPSPDFEEGDLMITKGSKDKSQQTLKELELEQGILSPPPSTSPSKFKLNDDNIMKREFSNLFDDDVPMLNDEDYINNVFGGESMVANPEDRDLAGDKLPVDIVDQNEGVVPTSDMDYLDCLNEVHHSAVLMLLTVKRLLF</sequence>
<dbReference type="InterPro" id="IPR046347">
    <property type="entry name" value="bZIP_sf"/>
</dbReference>
<feature type="compositionally biased region" description="Basic and acidic residues" evidence="8">
    <location>
        <begin position="142"/>
        <end position="153"/>
    </location>
</feature>
<protein>
    <submittedName>
        <fullName evidence="9">DEBR0S3_15918g1_1</fullName>
    </submittedName>
</protein>
<keyword evidence="10" id="KW-1185">Reference proteome</keyword>
<dbReference type="Proteomes" id="UP000478008">
    <property type="component" value="Unassembled WGS sequence"/>
</dbReference>
<keyword evidence="5" id="KW-0804">Transcription</keyword>
<dbReference type="PROSITE" id="PS00036">
    <property type="entry name" value="BZIP_BASIC"/>
    <property type="match status" value="1"/>
</dbReference>
<dbReference type="GO" id="GO:0000981">
    <property type="term" value="F:DNA-binding transcription factor activity, RNA polymerase II-specific"/>
    <property type="evidence" value="ECO:0007669"/>
    <property type="project" value="InterPro"/>
</dbReference>
<accession>A0A7D9CY75</accession>
<dbReference type="PANTHER" id="PTHR46714:SF6">
    <property type="entry name" value="TRANSCRIPTIONAL ACTIVATOR HAC1"/>
    <property type="match status" value="1"/>
</dbReference>
<dbReference type="Gene3D" id="1.20.5.170">
    <property type="match status" value="1"/>
</dbReference>
<dbReference type="GO" id="GO:0045944">
    <property type="term" value="P:positive regulation of transcription by RNA polymerase II"/>
    <property type="evidence" value="ECO:0007669"/>
    <property type="project" value="InterPro"/>
</dbReference>
<keyword evidence="4" id="KW-0238">DNA-binding</keyword>
<evidence type="ECO:0000256" key="4">
    <source>
        <dbReference type="ARBA" id="ARBA00023125"/>
    </source>
</evidence>
<evidence type="ECO:0000256" key="7">
    <source>
        <dbReference type="ARBA" id="ARBA00023242"/>
    </source>
</evidence>
<dbReference type="AlphaFoldDB" id="A0A7D9CY75"/>
<dbReference type="GO" id="GO:0003677">
    <property type="term" value="F:DNA binding"/>
    <property type="evidence" value="ECO:0007669"/>
    <property type="project" value="UniProtKB-KW"/>
</dbReference>
<evidence type="ECO:0000313" key="9">
    <source>
        <dbReference type="EMBL" id="VUG18618.1"/>
    </source>
</evidence>
<feature type="region of interest" description="Disordered" evidence="8">
    <location>
        <begin position="1"/>
        <end position="39"/>
    </location>
</feature>
<dbReference type="SUPFAM" id="SSF57959">
    <property type="entry name" value="Leucine zipper domain"/>
    <property type="match status" value="1"/>
</dbReference>
<feature type="compositionally biased region" description="Low complexity" evidence="8">
    <location>
        <begin position="161"/>
        <end position="174"/>
    </location>
</feature>
<comment type="similarity">
    <text evidence="2">Belongs to the bZIP family.</text>
</comment>
<dbReference type="CDD" id="cd14710">
    <property type="entry name" value="bZIP_HAC1-like"/>
    <property type="match status" value="1"/>
</dbReference>
<evidence type="ECO:0000256" key="1">
    <source>
        <dbReference type="ARBA" id="ARBA00004123"/>
    </source>
</evidence>
<keyword evidence="6" id="KW-0834">Unfolded protein response</keyword>
<dbReference type="GO" id="GO:0005634">
    <property type="term" value="C:nucleus"/>
    <property type="evidence" value="ECO:0007669"/>
    <property type="project" value="UniProtKB-SubCell"/>
</dbReference>
<evidence type="ECO:0000256" key="5">
    <source>
        <dbReference type="ARBA" id="ARBA00023163"/>
    </source>
</evidence>
<organism evidence="9 10">
    <name type="scientific">Dekkera bruxellensis</name>
    <name type="common">Brettanomyces custersii</name>
    <dbReference type="NCBI Taxonomy" id="5007"/>
    <lineage>
        <taxon>Eukaryota</taxon>
        <taxon>Fungi</taxon>
        <taxon>Dikarya</taxon>
        <taxon>Ascomycota</taxon>
        <taxon>Saccharomycotina</taxon>
        <taxon>Pichiomycetes</taxon>
        <taxon>Pichiales</taxon>
        <taxon>Pichiaceae</taxon>
        <taxon>Brettanomyces</taxon>
    </lineage>
</organism>
<dbReference type="InterPro" id="IPR004827">
    <property type="entry name" value="bZIP"/>
</dbReference>
<dbReference type="GO" id="GO:0006986">
    <property type="term" value="P:response to unfolded protein"/>
    <property type="evidence" value="ECO:0007669"/>
    <property type="project" value="UniProtKB-KW"/>
</dbReference>